<sequence>MIVKNESDVRNAKGSLHRVHIKPSEGYTLVDGNRYKIYADDYIYRTLSIACEDHRNPACVSSNNITYKLCKLSCVLGEYNEKYRLAFDFIYDLKKKKLIYNFLGRASDPNYIEKFLEDFKSVLDTLFVYIHVPMGVRLITEPDVIRNIYMSFEYQEEKDELIMLSNLGGFNTDVGLLPSGKVLPFSCKLNITSFHELTEEEIKEYYLQKGYEYYLVLIPDQDIFRSALFTRKYPNLSRGYDNMIIKKKEKWFLVVH</sequence>
<name>A0A481YUE0_9VIRU</name>
<organism evidence="1">
    <name type="scientific">Marseillevirus LCMAC101</name>
    <dbReference type="NCBI Taxonomy" id="2506602"/>
    <lineage>
        <taxon>Viruses</taxon>
        <taxon>Varidnaviria</taxon>
        <taxon>Bamfordvirae</taxon>
        <taxon>Nucleocytoviricota</taxon>
        <taxon>Megaviricetes</taxon>
        <taxon>Pimascovirales</taxon>
        <taxon>Pimascovirales incertae sedis</taxon>
        <taxon>Marseilleviridae</taxon>
    </lineage>
</organism>
<evidence type="ECO:0000313" key="1">
    <source>
        <dbReference type="EMBL" id="QBK86144.1"/>
    </source>
</evidence>
<protein>
    <submittedName>
        <fullName evidence="1">Uncharacterized protein</fullName>
    </submittedName>
</protein>
<gene>
    <name evidence="1" type="ORF">LCMAC101_07390</name>
</gene>
<dbReference type="EMBL" id="MK500331">
    <property type="protein sequence ID" value="QBK86144.1"/>
    <property type="molecule type" value="Genomic_DNA"/>
</dbReference>
<proteinExistence type="predicted"/>
<reference evidence="1" key="1">
    <citation type="journal article" date="2019" name="MBio">
        <title>Virus Genomes from Deep Sea Sediments Expand the Ocean Megavirome and Support Independent Origins of Viral Gigantism.</title>
        <authorList>
            <person name="Backstrom D."/>
            <person name="Yutin N."/>
            <person name="Jorgensen S.L."/>
            <person name="Dharamshi J."/>
            <person name="Homa F."/>
            <person name="Zaremba-Niedwiedzka K."/>
            <person name="Spang A."/>
            <person name="Wolf Y.I."/>
            <person name="Koonin E.V."/>
            <person name="Ettema T.J."/>
        </authorList>
    </citation>
    <scope>NUCLEOTIDE SEQUENCE</scope>
</reference>
<accession>A0A481YUE0</accession>